<comment type="caution">
    <text evidence="2">The sequence shown here is derived from an EMBL/GenBank/DDBJ whole genome shotgun (WGS) entry which is preliminary data.</text>
</comment>
<dbReference type="Proteomes" id="UP001500909">
    <property type="component" value="Unassembled WGS sequence"/>
</dbReference>
<proteinExistence type="predicted"/>
<dbReference type="EMBL" id="BAAABY010000032">
    <property type="protein sequence ID" value="GAA0475467.1"/>
    <property type="molecule type" value="Genomic_DNA"/>
</dbReference>
<gene>
    <name evidence="2" type="ORF">GCM10010361_44860</name>
</gene>
<evidence type="ECO:0000313" key="2">
    <source>
        <dbReference type="EMBL" id="GAA0475467.1"/>
    </source>
</evidence>
<evidence type="ECO:0000256" key="1">
    <source>
        <dbReference type="SAM" id="MobiDB-lite"/>
    </source>
</evidence>
<keyword evidence="3" id="KW-1185">Reference proteome</keyword>
<sequence length="218" mass="23632">MPLTDAQWVHLPPGYSSQSHGEQAEDKEKGLSVGTATIQDASWDDERSQGMGYVNEAAVKRKLGIPNWRNLSKDKVLRFAAAMPEMATEVRLKLIEQFPAFKDLSKADIDAVKEAHKSTLAANENSQNHFYKASQDQRDALQADLGRDDLSWAQREALHDRLDQNVQRVGEKDSESKQLLGAGMKVVAAAGAAALGLGVVFVGGKIAGASEDGSEESQ</sequence>
<accession>A0ABN1AG54</accession>
<organism evidence="2 3">
    <name type="scientific">Streptomyces olivaceiscleroticus</name>
    <dbReference type="NCBI Taxonomy" id="68245"/>
    <lineage>
        <taxon>Bacteria</taxon>
        <taxon>Bacillati</taxon>
        <taxon>Actinomycetota</taxon>
        <taxon>Actinomycetes</taxon>
        <taxon>Kitasatosporales</taxon>
        <taxon>Streptomycetaceae</taxon>
        <taxon>Streptomyces</taxon>
    </lineage>
</organism>
<reference evidence="2 3" key="1">
    <citation type="journal article" date="2019" name="Int. J. Syst. Evol. Microbiol.">
        <title>The Global Catalogue of Microorganisms (GCM) 10K type strain sequencing project: providing services to taxonomists for standard genome sequencing and annotation.</title>
        <authorList>
            <consortium name="The Broad Institute Genomics Platform"/>
            <consortium name="The Broad Institute Genome Sequencing Center for Infectious Disease"/>
            <person name="Wu L."/>
            <person name="Ma J."/>
        </authorList>
    </citation>
    <scope>NUCLEOTIDE SEQUENCE [LARGE SCALE GENOMIC DNA]</scope>
    <source>
        <strain evidence="2 3">JCM 4805</strain>
    </source>
</reference>
<name>A0ABN1AG54_9ACTN</name>
<evidence type="ECO:0000313" key="3">
    <source>
        <dbReference type="Proteomes" id="UP001500909"/>
    </source>
</evidence>
<feature type="region of interest" description="Disordered" evidence="1">
    <location>
        <begin position="1"/>
        <end position="31"/>
    </location>
</feature>
<protein>
    <submittedName>
        <fullName evidence="2">Uncharacterized protein</fullName>
    </submittedName>
</protein>